<evidence type="ECO:0000256" key="1">
    <source>
        <dbReference type="SAM" id="Phobius"/>
    </source>
</evidence>
<gene>
    <name evidence="2" type="ORF">PTE30175_00364</name>
</gene>
<organism evidence="2 3">
    <name type="scientific">Pandoraea terrae</name>
    <dbReference type="NCBI Taxonomy" id="1537710"/>
    <lineage>
        <taxon>Bacteria</taxon>
        <taxon>Pseudomonadati</taxon>
        <taxon>Pseudomonadota</taxon>
        <taxon>Betaproteobacteria</taxon>
        <taxon>Burkholderiales</taxon>
        <taxon>Burkholderiaceae</taxon>
        <taxon>Pandoraea</taxon>
    </lineage>
</organism>
<accession>A0A5E4RSG1</accession>
<keyword evidence="1" id="KW-0812">Transmembrane</keyword>
<sequence length="190" mass="20913">MSPLRLHLCAIVGSTIAFVAATIASEWIFTHSEFVRGVNWVYLPAGMRLLCTLLFGEAGAIGVMAGSWLTCFFYFFPDDTVRAFIGGILSATAPYLVYRAAVRYYGLRTTLTNLTARKLMVLIVATSLASPLLHNAWFLLRGDTDHWLARLCIMIIGDLCGTLIVVYTMKGLLALLPRRAPPEGMPARPN</sequence>
<evidence type="ECO:0008006" key="4">
    <source>
        <dbReference type="Google" id="ProtNLM"/>
    </source>
</evidence>
<proteinExistence type="predicted"/>
<feature type="transmembrane region" description="Helical" evidence="1">
    <location>
        <begin position="119"/>
        <end position="140"/>
    </location>
</feature>
<reference evidence="2 3" key="1">
    <citation type="submission" date="2019-08" db="EMBL/GenBank/DDBJ databases">
        <authorList>
            <person name="Peeters C."/>
        </authorList>
    </citation>
    <scope>NUCLEOTIDE SEQUENCE [LARGE SCALE GENOMIC DNA]</scope>
    <source>
        <strain evidence="2 3">LMG 30175</strain>
    </source>
</reference>
<evidence type="ECO:0000313" key="3">
    <source>
        <dbReference type="Proteomes" id="UP000414233"/>
    </source>
</evidence>
<keyword evidence="1" id="KW-0472">Membrane</keyword>
<feature type="transmembrane region" description="Helical" evidence="1">
    <location>
        <begin position="6"/>
        <end position="29"/>
    </location>
</feature>
<dbReference type="OrthoDB" id="8795931at2"/>
<dbReference type="RefSeq" id="WP_150695325.1">
    <property type="nucleotide sequence ID" value="NZ_CABPRZ010000001.1"/>
</dbReference>
<protein>
    <recommendedName>
        <fullName evidence="4">MASE1 domain-containing protein</fullName>
    </recommendedName>
</protein>
<keyword evidence="3" id="KW-1185">Reference proteome</keyword>
<evidence type="ECO:0000313" key="2">
    <source>
        <dbReference type="EMBL" id="VVD66370.1"/>
    </source>
</evidence>
<dbReference type="EMBL" id="CABPRZ010000001">
    <property type="protein sequence ID" value="VVD66370.1"/>
    <property type="molecule type" value="Genomic_DNA"/>
</dbReference>
<keyword evidence="1" id="KW-1133">Transmembrane helix</keyword>
<name>A0A5E4RSG1_9BURK</name>
<feature type="transmembrane region" description="Helical" evidence="1">
    <location>
        <begin position="146"/>
        <end position="169"/>
    </location>
</feature>
<dbReference type="AlphaFoldDB" id="A0A5E4RSG1"/>
<feature type="transmembrane region" description="Helical" evidence="1">
    <location>
        <begin position="81"/>
        <end position="98"/>
    </location>
</feature>
<dbReference type="Proteomes" id="UP000414233">
    <property type="component" value="Unassembled WGS sequence"/>
</dbReference>
<feature type="transmembrane region" description="Helical" evidence="1">
    <location>
        <begin position="49"/>
        <end position="75"/>
    </location>
</feature>